<dbReference type="Gene3D" id="2.160.20.80">
    <property type="entry name" value="E3 ubiquitin-protein ligase SopA"/>
    <property type="match status" value="1"/>
</dbReference>
<dbReference type="PANTHER" id="PTHR14136">
    <property type="entry name" value="BTB_POZ DOMAIN-CONTAINING PROTEIN KCTD9"/>
    <property type="match status" value="1"/>
</dbReference>
<evidence type="ECO:0000313" key="1">
    <source>
        <dbReference type="EMBL" id="MFC5287930.1"/>
    </source>
</evidence>
<comment type="caution">
    <text evidence="1">The sequence shown here is derived from an EMBL/GenBank/DDBJ whole genome shotgun (WGS) entry which is preliminary data.</text>
</comment>
<evidence type="ECO:0000313" key="2">
    <source>
        <dbReference type="Proteomes" id="UP001596157"/>
    </source>
</evidence>
<protein>
    <submittedName>
        <fullName evidence="1">Pentapeptide repeat-containing protein</fullName>
    </submittedName>
</protein>
<name>A0ABW0ER20_9PSEU</name>
<dbReference type="Proteomes" id="UP001596157">
    <property type="component" value="Unassembled WGS sequence"/>
</dbReference>
<proteinExistence type="predicted"/>
<sequence length="252" mass="27009">MTELRADCSRCHGLCCVALPFPKSADFAVDKQAGKPCGNLRADYRCGIHDRLRESGYRGCTVFECFGAGQRVSRGSGWRASAADAERQFAWFGKVRELHEVLWHIEEALALPEAAAVRGDLIRVRDTVDAAAEDPGCDVGSLRQLALGPLRAASGLARGKGPDLGGAQLIGRDLRSRKLRGASLRGAVLVGADLRGVDLGRADLTGADLRGADLRGADLRRALFLTQPQLTAAVGDRTTLLSPEKDRPAHWS</sequence>
<reference evidence="2" key="1">
    <citation type="journal article" date="2019" name="Int. J. Syst. Evol. Microbiol.">
        <title>The Global Catalogue of Microorganisms (GCM) 10K type strain sequencing project: providing services to taxonomists for standard genome sequencing and annotation.</title>
        <authorList>
            <consortium name="The Broad Institute Genomics Platform"/>
            <consortium name="The Broad Institute Genome Sequencing Center for Infectious Disease"/>
            <person name="Wu L."/>
            <person name="Ma J."/>
        </authorList>
    </citation>
    <scope>NUCLEOTIDE SEQUENCE [LARGE SCALE GENOMIC DNA]</scope>
    <source>
        <strain evidence="2">CCUG 59778</strain>
    </source>
</reference>
<organism evidence="1 2">
    <name type="scientific">Actinokineospora guangxiensis</name>
    <dbReference type="NCBI Taxonomy" id="1490288"/>
    <lineage>
        <taxon>Bacteria</taxon>
        <taxon>Bacillati</taxon>
        <taxon>Actinomycetota</taxon>
        <taxon>Actinomycetes</taxon>
        <taxon>Pseudonocardiales</taxon>
        <taxon>Pseudonocardiaceae</taxon>
        <taxon>Actinokineospora</taxon>
    </lineage>
</organism>
<dbReference type="SUPFAM" id="SSF141571">
    <property type="entry name" value="Pentapeptide repeat-like"/>
    <property type="match status" value="1"/>
</dbReference>
<gene>
    <name evidence="1" type="ORF">ACFPM7_12785</name>
</gene>
<accession>A0ABW0ER20</accession>
<dbReference type="Pfam" id="PF00805">
    <property type="entry name" value="Pentapeptide"/>
    <property type="match status" value="1"/>
</dbReference>
<keyword evidence="2" id="KW-1185">Reference proteome</keyword>
<dbReference type="EMBL" id="JBHSKF010000005">
    <property type="protein sequence ID" value="MFC5287930.1"/>
    <property type="molecule type" value="Genomic_DNA"/>
</dbReference>
<dbReference type="InterPro" id="IPR001646">
    <property type="entry name" value="5peptide_repeat"/>
</dbReference>
<dbReference type="InterPro" id="IPR051082">
    <property type="entry name" value="Pentapeptide-BTB/POZ_domain"/>
</dbReference>
<dbReference type="RefSeq" id="WP_378247393.1">
    <property type="nucleotide sequence ID" value="NZ_JBHSKF010000005.1"/>
</dbReference>
<dbReference type="PANTHER" id="PTHR14136:SF17">
    <property type="entry name" value="BTB_POZ DOMAIN-CONTAINING PROTEIN KCTD9"/>
    <property type="match status" value="1"/>
</dbReference>